<proteinExistence type="predicted"/>
<feature type="transmembrane region" description="Helical" evidence="1">
    <location>
        <begin position="6"/>
        <end position="24"/>
    </location>
</feature>
<feature type="transmembrane region" description="Helical" evidence="1">
    <location>
        <begin position="31"/>
        <end position="49"/>
    </location>
</feature>
<keyword evidence="1" id="KW-0472">Membrane</keyword>
<sequence length="82" mass="9932">RKPLVFVLDFFYIYVIIIYSLFLLCCCDSNLLFFIFIVISLAYFSSFFLRVRTEINSNTINFFFKIKESILKDYNLAFRNCY</sequence>
<evidence type="ECO:0000313" key="2">
    <source>
        <dbReference type="EMBL" id="CDW37361.1"/>
    </source>
</evidence>
<dbReference type="AlphaFoldDB" id="A0A0K2UI66"/>
<dbReference type="EMBL" id="HACA01020000">
    <property type="protein sequence ID" value="CDW37361.1"/>
    <property type="molecule type" value="Transcribed_RNA"/>
</dbReference>
<reference evidence="2" key="1">
    <citation type="submission" date="2014-05" db="EMBL/GenBank/DDBJ databases">
        <authorList>
            <person name="Chronopoulou M."/>
        </authorList>
    </citation>
    <scope>NUCLEOTIDE SEQUENCE</scope>
    <source>
        <tissue evidence="2">Whole organism</tissue>
    </source>
</reference>
<feature type="non-terminal residue" evidence="2">
    <location>
        <position position="1"/>
    </location>
</feature>
<keyword evidence="1" id="KW-0812">Transmembrane</keyword>
<protein>
    <submittedName>
        <fullName evidence="2">Uncharacterized protein</fullName>
    </submittedName>
</protein>
<name>A0A0K2UI66_LEPSM</name>
<accession>A0A0K2UI66</accession>
<keyword evidence="1" id="KW-1133">Transmembrane helix</keyword>
<organism evidence="2">
    <name type="scientific">Lepeophtheirus salmonis</name>
    <name type="common">Salmon louse</name>
    <name type="synonym">Caligus salmonis</name>
    <dbReference type="NCBI Taxonomy" id="72036"/>
    <lineage>
        <taxon>Eukaryota</taxon>
        <taxon>Metazoa</taxon>
        <taxon>Ecdysozoa</taxon>
        <taxon>Arthropoda</taxon>
        <taxon>Crustacea</taxon>
        <taxon>Multicrustacea</taxon>
        <taxon>Hexanauplia</taxon>
        <taxon>Copepoda</taxon>
        <taxon>Siphonostomatoida</taxon>
        <taxon>Caligidae</taxon>
        <taxon>Lepeophtheirus</taxon>
    </lineage>
</organism>
<evidence type="ECO:0000256" key="1">
    <source>
        <dbReference type="SAM" id="Phobius"/>
    </source>
</evidence>